<dbReference type="Gene3D" id="3.30.420.40">
    <property type="match status" value="2"/>
</dbReference>
<dbReference type="Proteomes" id="UP001551675">
    <property type="component" value="Unassembled WGS sequence"/>
</dbReference>
<evidence type="ECO:0000313" key="3">
    <source>
        <dbReference type="Proteomes" id="UP001551675"/>
    </source>
</evidence>
<dbReference type="InterPro" id="IPR036388">
    <property type="entry name" value="WH-like_DNA-bd_sf"/>
</dbReference>
<evidence type="ECO:0000256" key="1">
    <source>
        <dbReference type="ARBA" id="ARBA00006479"/>
    </source>
</evidence>
<dbReference type="SUPFAM" id="SSF46785">
    <property type="entry name" value="Winged helix' DNA-binding domain"/>
    <property type="match status" value="1"/>
</dbReference>
<dbReference type="Gene3D" id="1.10.10.10">
    <property type="entry name" value="Winged helix-like DNA-binding domain superfamily/Winged helix DNA-binding domain"/>
    <property type="match status" value="1"/>
</dbReference>
<dbReference type="PANTHER" id="PTHR18964">
    <property type="entry name" value="ROK (REPRESSOR, ORF, KINASE) FAMILY"/>
    <property type="match status" value="1"/>
</dbReference>
<dbReference type="SUPFAM" id="SSF53067">
    <property type="entry name" value="Actin-like ATPase domain"/>
    <property type="match status" value="1"/>
</dbReference>
<dbReference type="InterPro" id="IPR000600">
    <property type="entry name" value="ROK"/>
</dbReference>
<accession>A0ABV3G7H4</accession>
<gene>
    <name evidence="2" type="ORF">AB0I59_02950</name>
</gene>
<comment type="caution">
    <text evidence="2">The sequence shown here is derived from an EMBL/GenBank/DDBJ whole genome shotgun (WGS) entry which is preliminary data.</text>
</comment>
<dbReference type="PANTHER" id="PTHR18964:SF149">
    <property type="entry name" value="BIFUNCTIONAL UDP-N-ACETYLGLUCOSAMINE 2-EPIMERASE_N-ACETYLMANNOSAMINE KINASE"/>
    <property type="match status" value="1"/>
</dbReference>
<dbReference type="Pfam" id="PF00480">
    <property type="entry name" value="ROK"/>
    <property type="match status" value="1"/>
</dbReference>
<dbReference type="RefSeq" id="WP_358129402.1">
    <property type="nucleotide sequence ID" value="NZ_JBFALK010000001.1"/>
</dbReference>
<name>A0ABV3G7H4_MICGL</name>
<reference evidence="2 3" key="1">
    <citation type="submission" date="2024-06" db="EMBL/GenBank/DDBJ databases">
        <title>The Natural Products Discovery Center: Release of the First 8490 Sequenced Strains for Exploring Actinobacteria Biosynthetic Diversity.</title>
        <authorList>
            <person name="Kalkreuter E."/>
            <person name="Kautsar S.A."/>
            <person name="Yang D."/>
            <person name="Bader C.D."/>
            <person name="Teijaro C.N."/>
            <person name="Fluegel L."/>
            <person name="Davis C.M."/>
            <person name="Simpson J.R."/>
            <person name="Lauterbach L."/>
            <person name="Steele A.D."/>
            <person name="Gui C."/>
            <person name="Meng S."/>
            <person name="Li G."/>
            <person name="Viehrig K."/>
            <person name="Ye F."/>
            <person name="Su P."/>
            <person name="Kiefer A.F."/>
            <person name="Nichols A."/>
            <person name="Cepeda A.J."/>
            <person name="Yan W."/>
            <person name="Fan B."/>
            <person name="Jiang Y."/>
            <person name="Adhikari A."/>
            <person name="Zheng C.-J."/>
            <person name="Schuster L."/>
            <person name="Cowan T.M."/>
            <person name="Smanski M.J."/>
            <person name="Chevrette M.G."/>
            <person name="De Carvalho L.P.S."/>
            <person name="Shen B."/>
        </authorList>
    </citation>
    <scope>NUCLEOTIDE SEQUENCE [LARGE SCALE GENOMIC DNA]</scope>
    <source>
        <strain evidence="2 3">NPDC050100</strain>
    </source>
</reference>
<comment type="similarity">
    <text evidence="1">Belongs to the ROK (NagC/XylR) family.</text>
</comment>
<protein>
    <submittedName>
        <fullName evidence="2">ROK family protein</fullName>
    </submittedName>
</protein>
<keyword evidence="3" id="KW-1185">Reference proteome</keyword>
<proteinExistence type="inferred from homology"/>
<dbReference type="InterPro" id="IPR036390">
    <property type="entry name" value="WH_DNA-bd_sf"/>
</dbReference>
<dbReference type="EMBL" id="JBFALK010000001">
    <property type="protein sequence ID" value="MEV0967569.1"/>
    <property type="molecule type" value="Genomic_DNA"/>
</dbReference>
<organism evidence="2 3">
    <name type="scientific">Microtetraspora glauca</name>
    <dbReference type="NCBI Taxonomy" id="1996"/>
    <lineage>
        <taxon>Bacteria</taxon>
        <taxon>Bacillati</taxon>
        <taxon>Actinomycetota</taxon>
        <taxon>Actinomycetes</taxon>
        <taxon>Streptosporangiales</taxon>
        <taxon>Streptosporangiaceae</taxon>
        <taxon>Microtetraspora</taxon>
    </lineage>
</organism>
<evidence type="ECO:0000313" key="2">
    <source>
        <dbReference type="EMBL" id="MEV0967569.1"/>
    </source>
</evidence>
<sequence length="206" mass="20460">MPRGPAPDPPPDPTVVLTRGPISCVDIARLTGLSSAAVTKTARPFIEAGYLEESPGVDRVVTGAGRPASPLAAGLLADATGLAVTLENDVKALTVAGHWFGEGVVASTFALVTMGSGIGCGLVLDGRLVTGAYGVAGFASTEAIVAACGAATGRDLTADEAVTLARAGDVHLVSGDAEAVRPCLRVSGVRPETGTGEATCVNIHSS</sequence>
<dbReference type="InterPro" id="IPR043129">
    <property type="entry name" value="ATPase_NBD"/>
</dbReference>